<evidence type="ECO:0000313" key="1">
    <source>
        <dbReference type="EMBL" id="CAA9400790.1"/>
    </source>
</evidence>
<feature type="non-terminal residue" evidence="1">
    <location>
        <position position="1"/>
    </location>
</feature>
<name>A0A6J4P0F7_9CYAN</name>
<gene>
    <name evidence="1" type="ORF">AVDCRST_MAG84-6127</name>
</gene>
<sequence length="37" mass="4065">ESAIQRFTNRIDIFWCSPTSSTSGGGRLCQGGKEKFV</sequence>
<dbReference type="AlphaFoldDB" id="A0A6J4P0F7"/>
<accession>A0A6J4P0F7</accession>
<proteinExistence type="predicted"/>
<dbReference type="EMBL" id="CADCTZ010001485">
    <property type="protein sequence ID" value="CAA9400790.1"/>
    <property type="molecule type" value="Genomic_DNA"/>
</dbReference>
<reference evidence="1" key="1">
    <citation type="submission" date="2020-02" db="EMBL/GenBank/DDBJ databases">
        <authorList>
            <person name="Meier V. D."/>
        </authorList>
    </citation>
    <scope>NUCLEOTIDE SEQUENCE</scope>
    <source>
        <strain evidence="1">AVDCRST_MAG84</strain>
    </source>
</reference>
<organism evidence="1">
    <name type="scientific">uncultured Microcoleus sp</name>
    <dbReference type="NCBI Taxonomy" id="259945"/>
    <lineage>
        <taxon>Bacteria</taxon>
        <taxon>Bacillati</taxon>
        <taxon>Cyanobacteriota</taxon>
        <taxon>Cyanophyceae</taxon>
        <taxon>Oscillatoriophycideae</taxon>
        <taxon>Oscillatoriales</taxon>
        <taxon>Microcoleaceae</taxon>
        <taxon>Microcoleus</taxon>
        <taxon>environmental samples</taxon>
    </lineage>
</organism>
<feature type="non-terminal residue" evidence="1">
    <location>
        <position position="37"/>
    </location>
</feature>
<protein>
    <submittedName>
        <fullName evidence="1">Uncharacterized protein</fullName>
    </submittedName>
</protein>